<evidence type="ECO:0000256" key="2">
    <source>
        <dbReference type="ARBA" id="ARBA00023125"/>
    </source>
</evidence>
<dbReference type="PROSITE" id="PS50949">
    <property type="entry name" value="HTH_GNTR"/>
    <property type="match status" value="1"/>
</dbReference>
<proteinExistence type="predicted"/>
<dbReference type="InterPro" id="IPR036390">
    <property type="entry name" value="WH_DNA-bd_sf"/>
</dbReference>
<keyword evidence="1" id="KW-0805">Transcription regulation</keyword>
<dbReference type="InterPro" id="IPR036388">
    <property type="entry name" value="WH-like_DNA-bd_sf"/>
</dbReference>
<evidence type="ECO:0000313" key="6">
    <source>
        <dbReference type="Proteomes" id="UP000193224"/>
    </source>
</evidence>
<keyword evidence="3" id="KW-0804">Transcription</keyword>
<keyword evidence="6" id="KW-1185">Reference proteome</keyword>
<sequence>MNQVLASDIAVPGNLSTRIYADLQRKLIVGDLRPAENLSIRTLAEEYQVSAMPVREALRQLASEDALIGAAKKAYRVPDLTSEQAADLFFVRAVLEGAAAEIAAERVTDADIKILAKHNVDLESAWEKRHASDFLFANYQFHRHVYSLTGNSALQSMIDALYVRTGPWLAFGITNLVRPDKWMGEHDNIIAALKQRDKAGTRRLMEEDARWGVEVFRELG</sequence>
<reference evidence="5 6" key="1">
    <citation type="submission" date="2017-03" db="EMBL/GenBank/DDBJ databases">
        <authorList>
            <person name="Afonso C.L."/>
            <person name="Miller P.J."/>
            <person name="Scott M.A."/>
            <person name="Spackman E."/>
            <person name="Goraichik I."/>
            <person name="Dimitrov K.M."/>
            <person name="Suarez D.L."/>
            <person name="Swayne D.E."/>
        </authorList>
    </citation>
    <scope>NUCLEOTIDE SEQUENCE [LARGE SCALE GENOMIC DNA]</scope>
    <source>
        <strain evidence="5 6">CECT 7745</strain>
    </source>
</reference>
<feature type="domain" description="HTH gntR-type" evidence="4">
    <location>
        <begin position="13"/>
        <end position="80"/>
    </location>
</feature>
<dbReference type="InterPro" id="IPR011711">
    <property type="entry name" value="GntR_C"/>
</dbReference>
<dbReference type="PANTHER" id="PTHR43537">
    <property type="entry name" value="TRANSCRIPTIONAL REGULATOR, GNTR FAMILY"/>
    <property type="match status" value="1"/>
</dbReference>
<dbReference type="Pfam" id="PF07729">
    <property type="entry name" value="FCD"/>
    <property type="match status" value="1"/>
</dbReference>
<evidence type="ECO:0000313" key="5">
    <source>
        <dbReference type="EMBL" id="SMC11282.1"/>
    </source>
</evidence>
<evidence type="ECO:0000256" key="3">
    <source>
        <dbReference type="ARBA" id="ARBA00023163"/>
    </source>
</evidence>
<organism evidence="5 6">
    <name type="scientific">Roseovarius aestuarii</name>
    <dbReference type="NCBI Taxonomy" id="475083"/>
    <lineage>
        <taxon>Bacteria</taxon>
        <taxon>Pseudomonadati</taxon>
        <taxon>Pseudomonadota</taxon>
        <taxon>Alphaproteobacteria</taxon>
        <taxon>Rhodobacterales</taxon>
        <taxon>Roseobacteraceae</taxon>
        <taxon>Roseovarius</taxon>
    </lineage>
</organism>
<keyword evidence="2" id="KW-0238">DNA-binding</keyword>
<name>A0A1X7BNU0_9RHOB</name>
<dbReference type="Gene3D" id="1.20.120.530">
    <property type="entry name" value="GntR ligand-binding domain-like"/>
    <property type="match status" value="1"/>
</dbReference>
<dbReference type="Pfam" id="PF00392">
    <property type="entry name" value="GntR"/>
    <property type="match status" value="1"/>
</dbReference>
<dbReference type="SMART" id="SM00345">
    <property type="entry name" value="HTH_GNTR"/>
    <property type="match status" value="1"/>
</dbReference>
<dbReference type="InterPro" id="IPR000524">
    <property type="entry name" value="Tscrpt_reg_HTH_GntR"/>
</dbReference>
<dbReference type="RefSeq" id="WP_176237631.1">
    <property type="nucleotide sequence ID" value="NZ_FWXB01000003.1"/>
</dbReference>
<dbReference type="Proteomes" id="UP000193224">
    <property type="component" value="Unassembled WGS sequence"/>
</dbReference>
<dbReference type="EMBL" id="FWXB01000003">
    <property type="protein sequence ID" value="SMC11282.1"/>
    <property type="molecule type" value="Genomic_DNA"/>
</dbReference>
<dbReference type="SUPFAM" id="SSF46785">
    <property type="entry name" value="Winged helix' DNA-binding domain"/>
    <property type="match status" value="1"/>
</dbReference>
<dbReference type="GO" id="GO:0003677">
    <property type="term" value="F:DNA binding"/>
    <property type="evidence" value="ECO:0007669"/>
    <property type="project" value="UniProtKB-KW"/>
</dbReference>
<protein>
    <submittedName>
        <fullName evidence="5">HTH-type transcriptional regulator McbR</fullName>
    </submittedName>
</protein>
<evidence type="ECO:0000256" key="1">
    <source>
        <dbReference type="ARBA" id="ARBA00023015"/>
    </source>
</evidence>
<dbReference type="SMART" id="SM00895">
    <property type="entry name" value="FCD"/>
    <property type="match status" value="1"/>
</dbReference>
<dbReference type="SUPFAM" id="SSF48008">
    <property type="entry name" value="GntR ligand-binding domain-like"/>
    <property type="match status" value="1"/>
</dbReference>
<dbReference type="Gene3D" id="1.10.10.10">
    <property type="entry name" value="Winged helix-like DNA-binding domain superfamily/Winged helix DNA-binding domain"/>
    <property type="match status" value="1"/>
</dbReference>
<dbReference type="AlphaFoldDB" id="A0A1X7BNU0"/>
<dbReference type="PANTHER" id="PTHR43537:SF39">
    <property type="entry name" value="HTH-TYPE TRANSCRIPTIONAL REGULATOR MCBR"/>
    <property type="match status" value="1"/>
</dbReference>
<dbReference type="GO" id="GO:0003700">
    <property type="term" value="F:DNA-binding transcription factor activity"/>
    <property type="evidence" value="ECO:0007669"/>
    <property type="project" value="InterPro"/>
</dbReference>
<accession>A0A1X7BNU0</accession>
<evidence type="ECO:0000259" key="4">
    <source>
        <dbReference type="PROSITE" id="PS50949"/>
    </source>
</evidence>
<dbReference type="InterPro" id="IPR008920">
    <property type="entry name" value="TF_FadR/GntR_C"/>
</dbReference>
<gene>
    <name evidence="5" type="primary">mcbR_1</name>
    <name evidence="5" type="ORF">ROA7745_01094</name>
</gene>